<sequence>FCFSMQFVIFMELVGTVVLPVAIIMTYYLIVSIAIQEFNSFTSYLPLLMLIAVLGLPGILILITTRKVIYCVWMLVYLLALPVWNFVLPVYAYWHFDDFSWGETRKVEGEVKGDDHGKKEGEFDASSVPLKRWEDYERRRMR</sequence>
<keyword evidence="6" id="KW-1185">Reference proteome</keyword>
<gene>
    <name evidence="5" type="ORF">SYNPS1DRAFT_1602</name>
</gene>
<protein>
    <submittedName>
        <fullName evidence="5">Chitin synthase-domain-containing protein</fullName>
    </submittedName>
</protein>
<dbReference type="PANTHER" id="PTHR22914:SF41">
    <property type="entry name" value="CHITIN SYNTHASE 7"/>
    <property type="match status" value="1"/>
</dbReference>
<evidence type="ECO:0000313" key="6">
    <source>
        <dbReference type="Proteomes" id="UP000278143"/>
    </source>
</evidence>
<dbReference type="GO" id="GO:0004100">
    <property type="term" value="F:chitin synthase activity"/>
    <property type="evidence" value="ECO:0007669"/>
    <property type="project" value="InterPro"/>
</dbReference>
<proteinExistence type="predicted"/>
<organism evidence="5 6">
    <name type="scientific">Syncephalis pseudoplumigaleata</name>
    <dbReference type="NCBI Taxonomy" id="1712513"/>
    <lineage>
        <taxon>Eukaryota</taxon>
        <taxon>Fungi</taxon>
        <taxon>Fungi incertae sedis</taxon>
        <taxon>Zoopagomycota</taxon>
        <taxon>Zoopagomycotina</taxon>
        <taxon>Zoopagomycetes</taxon>
        <taxon>Zoopagales</taxon>
        <taxon>Piptocephalidaceae</taxon>
        <taxon>Syncephalis</taxon>
    </lineage>
</organism>
<evidence type="ECO:0000256" key="1">
    <source>
        <dbReference type="ARBA" id="ARBA00004141"/>
    </source>
</evidence>
<dbReference type="Pfam" id="PF03142">
    <property type="entry name" value="Chitin_synth_2"/>
    <property type="match status" value="1"/>
</dbReference>
<dbReference type="AlphaFoldDB" id="A0A4P9YSN0"/>
<feature type="transmembrane region" description="Helical" evidence="4">
    <location>
        <begin position="70"/>
        <end position="94"/>
    </location>
</feature>
<feature type="non-terminal residue" evidence="5">
    <location>
        <position position="1"/>
    </location>
</feature>
<dbReference type="OrthoDB" id="370884at2759"/>
<keyword evidence="4" id="KW-1133">Transmembrane helix</keyword>
<name>A0A4P9YSN0_9FUNG</name>
<dbReference type="GO" id="GO:0016020">
    <property type="term" value="C:membrane"/>
    <property type="evidence" value="ECO:0007669"/>
    <property type="project" value="UniProtKB-SubCell"/>
</dbReference>
<evidence type="ECO:0000256" key="4">
    <source>
        <dbReference type="SAM" id="Phobius"/>
    </source>
</evidence>
<reference evidence="6" key="1">
    <citation type="journal article" date="2018" name="Nat. Microbiol.">
        <title>Leveraging single-cell genomics to expand the fungal tree of life.</title>
        <authorList>
            <person name="Ahrendt S.R."/>
            <person name="Quandt C.A."/>
            <person name="Ciobanu D."/>
            <person name="Clum A."/>
            <person name="Salamov A."/>
            <person name="Andreopoulos B."/>
            <person name="Cheng J.F."/>
            <person name="Woyke T."/>
            <person name="Pelin A."/>
            <person name="Henrissat B."/>
            <person name="Reynolds N.K."/>
            <person name="Benny G.L."/>
            <person name="Smith M.E."/>
            <person name="James T.Y."/>
            <person name="Grigoriev I.V."/>
        </authorList>
    </citation>
    <scope>NUCLEOTIDE SEQUENCE [LARGE SCALE GENOMIC DNA]</scope>
    <source>
        <strain evidence="6">Benny S71-1</strain>
    </source>
</reference>
<feature type="transmembrane region" description="Helical" evidence="4">
    <location>
        <begin position="41"/>
        <end position="63"/>
    </location>
</feature>
<dbReference type="GO" id="GO:0030428">
    <property type="term" value="C:cell septum"/>
    <property type="evidence" value="ECO:0007669"/>
    <property type="project" value="TreeGrafter"/>
</dbReference>
<evidence type="ECO:0000256" key="3">
    <source>
        <dbReference type="ARBA" id="ARBA00023136"/>
    </source>
</evidence>
<dbReference type="GO" id="GO:0071944">
    <property type="term" value="C:cell periphery"/>
    <property type="evidence" value="ECO:0007669"/>
    <property type="project" value="TreeGrafter"/>
</dbReference>
<evidence type="ECO:0000256" key="2">
    <source>
        <dbReference type="ARBA" id="ARBA00022692"/>
    </source>
</evidence>
<keyword evidence="3 4" id="KW-0472">Membrane</keyword>
<feature type="non-terminal residue" evidence="5">
    <location>
        <position position="142"/>
    </location>
</feature>
<evidence type="ECO:0000313" key="5">
    <source>
        <dbReference type="EMBL" id="RKP22735.1"/>
    </source>
</evidence>
<dbReference type="GO" id="GO:0006031">
    <property type="term" value="P:chitin biosynthetic process"/>
    <property type="evidence" value="ECO:0007669"/>
    <property type="project" value="TreeGrafter"/>
</dbReference>
<dbReference type="InterPro" id="IPR004835">
    <property type="entry name" value="Chitin_synth"/>
</dbReference>
<keyword evidence="2 4" id="KW-0812">Transmembrane</keyword>
<accession>A0A4P9YSN0</accession>
<dbReference type="PANTHER" id="PTHR22914">
    <property type="entry name" value="CHITIN SYNTHASE"/>
    <property type="match status" value="1"/>
</dbReference>
<comment type="subcellular location">
    <subcellularLocation>
        <location evidence="1">Membrane</location>
        <topology evidence="1">Multi-pass membrane protein</topology>
    </subcellularLocation>
</comment>
<dbReference type="EMBL" id="KZ991737">
    <property type="protein sequence ID" value="RKP22735.1"/>
    <property type="molecule type" value="Genomic_DNA"/>
</dbReference>
<dbReference type="Proteomes" id="UP000278143">
    <property type="component" value="Unassembled WGS sequence"/>
</dbReference>
<feature type="transmembrane region" description="Helical" evidence="4">
    <location>
        <begin position="7"/>
        <end position="35"/>
    </location>
</feature>